<organism evidence="3 4">
    <name type="scientific">Flavihumibacter petaseus NBRC 106054</name>
    <dbReference type="NCBI Taxonomy" id="1220578"/>
    <lineage>
        <taxon>Bacteria</taxon>
        <taxon>Pseudomonadati</taxon>
        <taxon>Bacteroidota</taxon>
        <taxon>Chitinophagia</taxon>
        <taxon>Chitinophagales</taxon>
        <taxon>Chitinophagaceae</taxon>
        <taxon>Flavihumibacter</taxon>
    </lineage>
</organism>
<feature type="region of interest" description="Disordered" evidence="1">
    <location>
        <begin position="24"/>
        <end position="60"/>
    </location>
</feature>
<dbReference type="Proteomes" id="UP000033121">
    <property type="component" value="Unassembled WGS sequence"/>
</dbReference>
<comment type="caution">
    <text evidence="3">The sequence shown here is derived from an EMBL/GenBank/DDBJ whole genome shotgun (WGS) entry which is preliminary data.</text>
</comment>
<dbReference type="PROSITE" id="PS51257">
    <property type="entry name" value="PROKAR_LIPOPROTEIN"/>
    <property type="match status" value="1"/>
</dbReference>
<dbReference type="PANTHER" id="PTHR38593">
    <property type="entry name" value="BLR2558 PROTEIN"/>
    <property type="match status" value="1"/>
</dbReference>
<evidence type="ECO:0000256" key="1">
    <source>
        <dbReference type="SAM" id="MobiDB-lite"/>
    </source>
</evidence>
<dbReference type="RefSeq" id="WP_052955468.1">
    <property type="nucleotide sequence ID" value="NZ_BBWV01000001.1"/>
</dbReference>
<accession>A0A0E9MUZ7</accession>
<dbReference type="InterPro" id="IPR012347">
    <property type="entry name" value="Ferritin-like"/>
</dbReference>
<dbReference type="STRING" id="1220578.FPE01S_01_05860"/>
<dbReference type="PANTHER" id="PTHR38593:SF1">
    <property type="entry name" value="BLR2558 PROTEIN"/>
    <property type="match status" value="1"/>
</dbReference>
<feature type="domain" description="DUF4142" evidence="2">
    <location>
        <begin position="67"/>
        <end position="197"/>
    </location>
</feature>
<dbReference type="InterPro" id="IPR025419">
    <property type="entry name" value="DUF4142"/>
</dbReference>
<evidence type="ECO:0000313" key="4">
    <source>
        <dbReference type="Proteomes" id="UP000033121"/>
    </source>
</evidence>
<evidence type="ECO:0000313" key="3">
    <source>
        <dbReference type="EMBL" id="GAO41572.1"/>
    </source>
</evidence>
<evidence type="ECO:0000259" key="2">
    <source>
        <dbReference type="Pfam" id="PF13628"/>
    </source>
</evidence>
<dbReference type="OrthoDB" id="883203at2"/>
<dbReference type="AlphaFoldDB" id="A0A0E9MUZ7"/>
<name>A0A0E9MUZ7_9BACT</name>
<proteinExistence type="predicted"/>
<gene>
    <name evidence="3" type="ORF">FPE01S_01_05860</name>
</gene>
<dbReference type="Pfam" id="PF13628">
    <property type="entry name" value="DUF4142"/>
    <property type="match status" value="1"/>
</dbReference>
<keyword evidence="4" id="KW-1185">Reference proteome</keyword>
<reference evidence="3 4" key="1">
    <citation type="submission" date="2015-04" db="EMBL/GenBank/DDBJ databases">
        <title>Whole genome shotgun sequence of Flavihumibacter petaseus NBRC 106054.</title>
        <authorList>
            <person name="Miyazawa S."/>
            <person name="Hosoyama A."/>
            <person name="Hashimoto M."/>
            <person name="Noguchi M."/>
            <person name="Tsuchikane K."/>
            <person name="Ohji S."/>
            <person name="Yamazoe A."/>
            <person name="Ichikawa N."/>
            <person name="Kimura A."/>
            <person name="Fujita N."/>
        </authorList>
    </citation>
    <scope>NUCLEOTIDE SEQUENCE [LARGE SCALE GENOMIC DNA]</scope>
    <source>
        <strain evidence="3 4">NBRC 106054</strain>
    </source>
</reference>
<dbReference type="EMBL" id="BBWV01000001">
    <property type="protein sequence ID" value="GAO41572.1"/>
    <property type="molecule type" value="Genomic_DNA"/>
</dbReference>
<protein>
    <recommendedName>
        <fullName evidence="2">DUF4142 domain-containing protein</fullName>
    </recommendedName>
</protein>
<dbReference type="Gene3D" id="1.20.1260.10">
    <property type="match status" value="1"/>
</dbReference>
<feature type="compositionally biased region" description="Polar residues" evidence="1">
    <location>
        <begin position="40"/>
        <end position="60"/>
    </location>
</feature>
<sequence length="206" mass="22748">MKNNLMLAACVVLAAACNNETRQAVNDADSANESKETTKNDSGLLNRDSSTATLGRTDTVSTDKDGAEFLVRAAAGGRHEVTAARMGQEKGLSEDVKRFSGVLIRDHEAANREVETMAGRRNVTLPAETAPEHADDMAKLQGNKFDRKYMDQMVSDHKKTIDLFEKYSDKTKDADIRAFIQKTLPVLHMHLDSAQAIEKIVKKVKR</sequence>